<evidence type="ECO:0000256" key="1">
    <source>
        <dbReference type="ARBA" id="ARBA00003470"/>
    </source>
</evidence>
<proteinExistence type="inferred from homology"/>
<feature type="region of interest" description="Disordered" evidence="9">
    <location>
        <begin position="59"/>
        <end position="86"/>
    </location>
</feature>
<keyword evidence="7 8" id="KW-0472">Membrane</keyword>
<comment type="subcellular location">
    <subcellularLocation>
        <location evidence="2 8">Mitochondrion inner membrane</location>
        <topology evidence="2 8">Peripheral membrane protein</topology>
        <orientation evidence="2 8">Matrix side</orientation>
    </subcellularLocation>
</comment>
<keyword evidence="6 8" id="KW-0496">Mitochondrion</keyword>
<evidence type="ECO:0000256" key="7">
    <source>
        <dbReference type="ARBA" id="ARBA00023136"/>
    </source>
</evidence>
<reference evidence="10" key="2">
    <citation type="submission" date="2023-05" db="EMBL/GenBank/DDBJ databases">
        <authorList>
            <consortium name="Lawrence Berkeley National Laboratory"/>
            <person name="Steindorff A."/>
            <person name="Hensen N."/>
            <person name="Bonometti L."/>
            <person name="Westerberg I."/>
            <person name="Brannstrom I.O."/>
            <person name="Guillou S."/>
            <person name="Cros-Aarteil S."/>
            <person name="Calhoun S."/>
            <person name="Haridas S."/>
            <person name="Kuo A."/>
            <person name="Mondo S."/>
            <person name="Pangilinan J."/>
            <person name="Riley R."/>
            <person name="Labutti K."/>
            <person name="Andreopoulos B."/>
            <person name="Lipzen A."/>
            <person name="Chen C."/>
            <person name="Yanf M."/>
            <person name="Daum C."/>
            <person name="Ng V."/>
            <person name="Clum A."/>
            <person name="Ohm R."/>
            <person name="Martin F."/>
            <person name="Silar P."/>
            <person name="Natvig D."/>
            <person name="Lalanne C."/>
            <person name="Gautier V."/>
            <person name="Ament-Velasquez S.L."/>
            <person name="Kruys A."/>
            <person name="Hutchinson M.I."/>
            <person name="Powell A.J."/>
            <person name="Barry K."/>
            <person name="Miller A.N."/>
            <person name="Grigoriev I.V."/>
            <person name="Debuchy R."/>
            <person name="Gladieux P."/>
            <person name="Thoren M.H."/>
            <person name="Johannesson H."/>
        </authorList>
    </citation>
    <scope>NUCLEOTIDE SEQUENCE</scope>
    <source>
        <strain evidence="10">CBS 990.96</strain>
    </source>
</reference>
<name>A0AAN7BPN9_9PEZI</name>
<dbReference type="EMBL" id="MU865335">
    <property type="protein sequence ID" value="KAK4227187.1"/>
    <property type="molecule type" value="Genomic_DNA"/>
</dbReference>
<dbReference type="GO" id="GO:0048255">
    <property type="term" value="P:mRNA stabilization"/>
    <property type="evidence" value="ECO:0007669"/>
    <property type="project" value="TreeGrafter"/>
</dbReference>
<dbReference type="PANTHER" id="PTHR28087">
    <property type="entry name" value="ATPASE SYNTHESIS PROTEIN 25, MITOCHONDRIAL"/>
    <property type="match status" value="1"/>
</dbReference>
<evidence type="ECO:0000256" key="5">
    <source>
        <dbReference type="ARBA" id="ARBA00022946"/>
    </source>
</evidence>
<protein>
    <recommendedName>
        <fullName evidence="8">ATPase synthesis protein 25</fullName>
    </recommendedName>
</protein>
<keyword evidence="5 8" id="KW-0809">Transit peptide</keyword>
<dbReference type="GO" id="GO:0140053">
    <property type="term" value="P:mitochondrial gene expression"/>
    <property type="evidence" value="ECO:0007669"/>
    <property type="project" value="UniProtKB-UniRule"/>
</dbReference>
<comment type="function">
    <text evidence="1">Probable mitochondrial mRNA stabilization factor.</text>
</comment>
<reference evidence="10" key="1">
    <citation type="journal article" date="2023" name="Mol. Phylogenet. Evol.">
        <title>Genome-scale phylogeny and comparative genomics of the fungal order Sordariales.</title>
        <authorList>
            <person name="Hensen N."/>
            <person name="Bonometti L."/>
            <person name="Westerberg I."/>
            <person name="Brannstrom I.O."/>
            <person name="Guillou S."/>
            <person name="Cros-Aarteil S."/>
            <person name="Calhoun S."/>
            <person name="Haridas S."/>
            <person name="Kuo A."/>
            <person name="Mondo S."/>
            <person name="Pangilinan J."/>
            <person name="Riley R."/>
            <person name="LaButti K."/>
            <person name="Andreopoulos B."/>
            <person name="Lipzen A."/>
            <person name="Chen C."/>
            <person name="Yan M."/>
            <person name="Daum C."/>
            <person name="Ng V."/>
            <person name="Clum A."/>
            <person name="Steindorff A."/>
            <person name="Ohm R.A."/>
            <person name="Martin F."/>
            <person name="Silar P."/>
            <person name="Natvig D.O."/>
            <person name="Lalanne C."/>
            <person name="Gautier V."/>
            <person name="Ament-Velasquez S.L."/>
            <person name="Kruys A."/>
            <person name="Hutchinson M.I."/>
            <person name="Powell A.J."/>
            <person name="Barry K."/>
            <person name="Miller A.N."/>
            <person name="Grigoriev I.V."/>
            <person name="Debuchy R."/>
            <person name="Gladieux P."/>
            <person name="Hiltunen Thoren M."/>
            <person name="Johannesson H."/>
        </authorList>
    </citation>
    <scope>NUCLEOTIDE SEQUENCE</scope>
    <source>
        <strain evidence="10">CBS 990.96</strain>
    </source>
</reference>
<accession>A0AAN7BPN9</accession>
<keyword evidence="11" id="KW-1185">Reference proteome</keyword>
<comment type="function">
    <text evidence="8">Mitochondrial mRNA stabilization factor.</text>
</comment>
<keyword evidence="4 8" id="KW-0999">Mitochondrion inner membrane</keyword>
<evidence type="ECO:0000256" key="2">
    <source>
        <dbReference type="ARBA" id="ARBA00004443"/>
    </source>
</evidence>
<evidence type="ECO:0000256" key="6">
    <source>
        <dbReference type="ARBA" id="ARBA00023128"/>
    </source>
</evidence>
<comment type="similarity">
    <text evidence="3 8">Belongs to the ATP25 family.</text>
</comment>
<sequence length="337" mass="36990">MQAPALRAVRCSACSLTALRLFLGNSVETRIPHATRRFAPIATTSKFSTLRNTPRLLQAPSIEETRIPGDQKELAENEKGSEESADITNAAEEAPSDVPWYLQVEPPRHPTLIHEPPPLPDIPEGAPKLFEPLLKYVSDELGLDDLTLLDLREMDPPPAMGPDVIMVFGTARSERHLHVSADRLVRWLRGRGISAKADGLLGRNQLKTKLKRIARKAKMMGTSGVPRGGDDGISTGWICVNLGTVGGSSQEAEMMLDEEGRPTGFGVPQLGTTIVVQMMTEGRREDLDLETLWENLLKKNIEQNELLASGQIPKSRFAAATPIEHARTAKSRKGNLY</sequence>
<comment type="caution">
    <text evidence="10">The sequence shown here is derived from an EMBL/GenBank/DDBJ whole genome shotgun (WGS) entry which is preliminary data.</text>
</comment>
<feature type="compositionally biased region" description="Basic and acidic residues" evidence="9">
    <location>
        <begin position="63"/>
        <end position="82"/>
    </location>
</feature>
<dbReference type="InterPro" id="IPR043519">
    <property type="entry name" value="NT_sf"/>
</dbReference>
<evidence type="ECO:0000256" key="3">
    <source>
        <dbReference type="ARBA" id="ARBA00010787"/>
    </source>
</evidence>
<dbReference type="AlphaFoldDB" id="A0AAN7BPN9"/>
<evidence type="ECO:0000256" key="9">
    <source>
        <dbReference type="SAM" id="MobiDB-lite"/>
    </source>
</evidence>
<evidence type="ECO:0000313" key="10">
    <source>
        <dbReference type="EMBL" id="KAK4227187.1"/>
    </source>
</evidence>
<gene>
    <name evidence="10" type="ORF">QBC38DRAFT_478540</name>
</gene>
<evidence type="ECO:0000256" key="8">
    <source>
        <dbReference type="RuleBase" id="RU367062"/>
    </source>
</evidence>
<dbReference type="InterPro" id="IPR040152">
    <property type="entry name" value="Atp25"/>
</dbReference>
<evidence type="ECO:0000256" key="4">
    <source>
        <dbReference type="ARBA" id="ARBA00022792"/>
    </source>
</evidence>
<dbReference type="FunFam" id="3.30.460.10:FF:000044">
    <property type="entry name" value="ATPase synthesis protein 25, mitochondrial"/>
    <property type="match status" value="1"/>
</dbReference>
<dbReference type="Gene3D" id="3.30.460.10">
    <property type="entry name" value="Beta Polymerase, domain 2"/>
    <property type="match status" value="1"/>
</dbReference>
<organism evidence="10 11">
    <name type="scientific">Podospora fimiseda</name>
    <dbReference type="NCBI Taxonomy" id="252190"/>
    <lineage>
        <taxon>Eukaryota</taxon>
        <taxon>Fungi</taxon>
        <taxon>Dikarya</taxon>
        <taxon>Ascomycota</taxon>
        <taxon>Pezizomycotina</taxon>
        <taxon>Sordariomycetes</taxon>
        <taxon>Sordariomycetidae</taxon>
        <taxon>Sordariales</taxon>
        <taxon>Podosporaceae</taxon>
        <taxon>Podospora</taxon>
    </lineage>
</organism>
<dbReference type="PANTHER" id="PTHR28087:SF1">
    <property type="entry name" value="ATPASE SYNTHESIS PROTEIN 25, MITOCHONDRIAL"/>
    <property type="match status" value="1"/>
</dbReference>
<dbReference type="GO" id="GO:0005743">
    <property type="term" value="C:mitochondrial inner membrane"/>
    <property type="evidence" value="ECO:0007669"/>
    <property type="project" value="UniProtKB-SubCell"/>
</dbReference>
<dbReference type="Proteomes" id="UP001301958">
    <property type="component" value="Unassembled WGS sequence"/>
</dbReference>
<evidence type="ECO:0000313" key="11">
    <source>
        <dbReference type="Proteomes" id="UP001301958"/>
    </source>
</evidence>